<dbReference type="Pfam" id="PF00069">
    <property type="entry name" value="Pkinase"/>
    <property type="match status" value="1"/>
</dbReference>
<protein>
    <recommendedName>
        <fullName evidence="6">Protein kinase domain-containing protein</fullName>
    </recommendedName>
</protein>
<evidence type="ECO:0000259" key="6">
    <source>
        <dbReference type="PROSITE" id="PS50011"/>
    </source>
</evidence>
<dbReference type="OrthoDB" id="10027016at2759"/>
<dbReference type="InterPro" id="IPR008271">
    <property type="entry name" value="Ser/Thr_kinase_AS"/>
</dbReference>
<keyword evidence="1 3" id="KW-0547">Nucleotide-binding</keyword>
<feature type="region of interest" description="Disordered" evidence="5">
    <location>
        <begin position="239"/>
        <end position="287"/>
    </location>
</feature>
<evidence type="ECO:0000256" key="1">
    <source>
        <dbReference type="ARBA" id="ARBA00022741"/>
    </source>
</evidence>
<dbReference type="GO" id="GO:0004674">
    <property type="term" value="F:protein serine/threonine kinase activity"/>
    <property type="evidence" value="ECO:0007669"/>
    <property type="project" value="UniProtKB-KW"/>
</dbReference>
<dbReference type="PROSITE" id="PS00107">
    <property type="entry name" value="PROTEIN_KINASE_ATP"/>
    <property type="match status" value="1"/>
</dbReference>
<evidence type="ECO:0000256" key="4">
    <source>
        <dbReference type="RuleBase" id="RU000304"/>
    </source>
</evidence>
<evidence type="ECO:0000256" key="3">
    <source>
        <dbReference type="PROSITE-ProRule" id="PRU10141"/>
    </source>
</evidence>
<dbReference type="SMART" id="SM00220">
    <property type="entry name" value="S_TKc"/>
    <property type="match status" value="1"/>
</dbReference>
<evidence type="ECO:0000313" key="8">
    <source>
        <dbReference type="Proteomes" id="UP000708208"/>
    </source>
</evidence>
<evidence type="ECO:0000256" key="5">
    <source>
        <dbReference type="SAM" id="MobiDB-lite"/>
    </source>
</evidence>
<keyword evidence="8" id="KW-1185">Reference proteome</keyword>
<evidence type="ECO:0000256" key="2">
    <source>
        <dbReference type="ARBA" id="ARBA00022840"/>
    </source>
</evidence>
<name>A0A8J2J4D1_9HEXA</name>
<feature type="domain" description="Protein kinase" evidence="6">
    <location>
        <begin position="52"/>
        <end position="287"/>
    </location>
</feature>
<dbReference type="InterPro" id="IPR000719">
    <property type="entry name" value="Prot_kinase_dom"/>
</dbReference>
<dbReference type="PANTHER" id="PTHR46538:SF3">
    <property type="entry name" value="PROTEIN KINASE DOMAIN-CONTAINING PROTEIN"/>
    <property type="match status" value="1"/>
</dbReference>
<accession>A0A8J2J4D1</accession>
<keyword evidence="2 3" id="KW-0067">ATP-binding</keyword>
<gene>
    <name evidence="7" type="ORF">AFUS01_LOCUS1656</name>
</gene>
<dbReference type="PANTHER" id="PTHR46538">
    <property type="entry name" value="PROTEIN KINASE DOMAIN-CONTAINING PROTEIN"/>
    <property type="match status" value="1"/>
</dbReference>
<dbReference type="Proteomes" id="UP000708208">
    <property type="component" value="Unassembled WGS sequence"/>
</dbReference>
<dbReference type="PROSITE" id="PS00108">
    <property type="entry name" value="PROTEIN_KINASE_ST"/>
    <property type="match status" value="1"/>
</dbReference>
<feature type="compositionally biased region" description="Basic and acidic residues" evidence="5">
    <location>
        <begin position="245"/>
        <end position="259"/>
    </location>
</feature>
<keyword evidence="4" id="KW-0808">Transferase</keyword>
<comment type="similarity">
    <text evidence="4">Belongs to the protein kinase superfamily.</text>
</comment>
<dbReference type="InterPro" id="IPR051585">
    <property type="entry name" value="STE20_Ser/Thr_Kinases"/>
</dbReference>
<keyword evidence="4" id="KW-0723">Serine/threonine-protein kinase</keyword>
<organism evidence="7 8">
    <name type="scientific">Allacma fusca</name>
    <dbReference type="NCBI Taxonomy" id="39272"/>
    <lineage>
        <taxon>Eukaryota</taxon>
        <taxon>Metazoa</taxon>
        <taxon>Ecdysozoa</taxon>
        <taxon>Arthropoda</taxon>
        <taxon>Hexapoda</taxon>
        <taxon>Collembola</taxon>
        <taxon>Symphypleona</taxon>
        <taxon>Sminthuridae</taxon>
        <taxon>Allacma</taxon>
    </lineage>
</organism>
<feature type="compositionally biased region" description="Acidic residues" evidence="5">
    <location>
        <begin position="275"/>
        <end position="287"/>
    </location>
</feature>
<reference evidence="7" key="1">
    <citation type="submission" date="2021-06" db="EMBL/GenBank/DDBJ databases">
        <authorList>
            <person name="Hodson N. C."/>
            <person name="Mongue J. A."/>
            <person name="Jaron S. K."/>
        </authorList>
    </citation>
    <scope>NUCLEOTIDE SEQUENCE</scope>
</reference>
<dbReference type="GO" id="GO:0005524">
    <property type="term" value="F:ATP binding"/>
    <property type="evidence" value="ECO:0007669"/>
    <property type="project" value="UniProtKB-UniRule"/>
</dbReference>
<proteinExistence type="inferred from homology"/>
<dbReference type="PROSITE" id="PS50011">
    <property type="entry name" value="PROTEIN_KINASE_DOM"/>
    <property type="match status" value="1"/>
</dbReference>
<comment type="caution">
    <text evidence="7">The sequence shown here is derived from an EMBL/GenBank/DDBJ whole genome shotgun (WGS) entry which is preliminary data.</text>
</comment>
<keyword evidence="4" id="KW-0418">Kinase</keyword>
<sequence length="287" mass="31908">MGVFGRIKRLWTQVCGDVHVIGDYQGPVNQDGTVSVILPKCVRIDEDPTLEWLIQGELGEGNFGKIFQAVHKTDERLAAAKMCRLDDEQELDAFQVELKIISSLRHDNIIAFIDSYSYESKLWLILEYCDGGALDHIMEVLKHPLSEPQIAHVTLKLTEALKYLHGKNIIHRDIKAGNVLVTSKGAVKLADFGHPFLTNAEDFEAVGELVLECQEKDNEISEKPSHLQSILKTAMFPIMTPPTDTLKEDHIESEPKAEDASDQDIVDSLGYGSDGNDDDANVEPESA</sequence>
<dbReference type="AlphaFoldDB" id="A0A8J2J4D1"/>
<evidence type="ECO:0000313" key="7">
    <source>
        <dbReference type="EMBL" id="CAG7666160.1"/>
    </source>
</evidence>
<dbReference type="EMBL" id="CAJVCH010009177">
    <property type="protein sequence ID" value="CAG7666160.1"/>
    <property type="molecule type" value="Genomic_DNA"/>
</dbReference>
<feature type="binding site" evidence="3">
    <location>
        <position position="81"/>
    </location>
    <ligand>
        <name>ATP</name>
        <dbReference type="ChEBI" id="CHEBI:30616"/>
    </ligand>
</feature>
<dbReference type="InterPro" id="IPR017441">
    <property type="entry name" value="Protein_kinase_ATP_BS"/>
</dbReference>